<dbReference type="Pfam" id="PF13963">
    <property type="entry name" value="Transpos_assoc"/>
    <property type="match status" value="1"/>
</dbReference>
<organism evidence="2 3">
    <name type="scientific">Escallonia herrerae</name>
    <dbReference type="NCBI Taxonomy" id="1293975"/>
    <lineage>
        <taxon>Eukaryota</taxon>
        <taxon>Viridiplantae</taxon>
        <taxon>Streptophyta</taxon>
        <taxon>Embryophyta</taxon>
        <taxon>Tracheophyta</taxon>
        <taxon>Spermatophyta</taxon>
        <taxon>Magnoliopsida</taxon>
        <taxon>eudicotyledons</taxon>
        <taxon>Gunneridae</taxon>
        <taxon>Pentapetalae</taxon>
        <taxon>asterids</taxon>
        <taxon>campanulids</taxon>
        <taxon>Escalloniales</taxon>
        <taxon>Escalloniaceae</taxon>
        <taxon>Escallonia</taxon>
    </lineage>
</organism>
<evidence type="ECO:0000313" key="2">
    <source>
        <dbReference type="EMBL" id="KAK3011519.1"/>
    </source>
</evidence>
<name>A0AA89AP38_9ASTE</name>
<proteinExistence type="predicted"/>
<dbReference type="Proteomes" id="UP001188597">
    <property type="component" value="Unassembled WGS sequence"/>
</dbReference>
<comment type="caution">
    <text evidence="2">The sequence shown here is derived from an EMBL/GenBank/DDBJ whole genome shotgun (WGS) entry which is preliminary data.</text>
</comment>
<dbReference type="AlphaFoldDB" id="A0AA89AP38"/>
<gene>
    <name evidence="2" type="ORF">RJ639_012577</name>
</gene>
<accession>A0AA89AP38</accession>
<evidence type="ECO:0000259" key="1">
    <source>
        <dbReference type="Pfam" id="PF13963"/>
    </source>
</evidence>
<feature type="domain" description="Transposase-associated" evidence="1">
    <location>
        <begin position="33"/>
        <end position="92"/>
    </location>
</feature>
<protein>
    <recommendedName>
        <fullName evidence="1">Transposase-associated domain-containing protein</fullName>
    </recommendedName>
</protein>
<dbReference type="EMBL" id="JAVXUP010001450">
    <property type="protein sequence ID" value="KAK3011519.1"/>
    <property type="molecule type" value="Genomic_DNA"/>
</dbReference>
<evidence type="ECO:0000313" key="3">
    <source>
        <dbReference type="Proteomes" id="UP001188597"/>
    </source>
</evidence>
<keyword evidence="3" id="KW-1185">Reference proteome</keyword>
<sequence length="126" mass="14494">MALHRRCWFVLLRPMLYLNKKYYGQQMDDICCASVDMVLDFAFTNAATTLTEILCTCRDCLNSMFCTREIVREHLTIRGFMSNSTLWTVHGEASSSCSNRTRNNIELNFRGGGDYKGLEVNMNDII</sequence>
<reference evidence="2" key="1">
    <citation type="submission" date="2022-12" db="EMBL/GenBank/DDBJ databases">
        <title>Draft genome assemblies for two species of Escallonia (Escalloniales).</title>
        <authorList>
            <person name="Chanderbali A."/>
            <person name="Dervinis C."/>
            <person name="Anghel I."/>
            <person name="Soltis D."/>
            <person name="Soltis P."/>
            <person name="Zapata F."/>
        </authorList>
    </citation>
    <scope>NUCLEOTIDE SEQUENCE</scope>
    <source>
        <strain evidence="2">UCBG64.0493</strain>
        <tissue evidence="2">Leaf</tissue>
    </source>
</reference>
<dbReference type="InterPro" id="IPR029480">
    <property type="entry name" value="Transpos_assoc"/>
</dbReference>